<dbReference type="Gene3D" id="1.10.10.10">
    <property type="entry name" value="Winged helix-like DNA-binding domain superfamily/Winged helix DNA-binding domain"/>
    <property type="match status" value="1"/>
</dbReference>
<evidence type="ECO:0000256" key="2">
    <source>
        <dbReference type="SAM" id="MobiDB-lite"/>
    </source>
</evidence>
<proteinExistence type="inferred from homology"/>
<dbReference type="OrthoDB" id="5174513at2"/>
<gene>
    <name evidence="3" type="ORF">FAB82_03695</name>
</gene>
<comment type="caution">
    <text evidence="3">The sequence shown here is derived from an EMBL/GenBank/DDBJ whole genome shotgun (WGS) entry which is preliminary data.</text>
</comment>
<dbReference type="InterPro" id="IPR036390">
    <property type="entry name" value="WH_DNA-bd_sf"/>
</dbReference>
<reference evidence="4" key="1">
    <citation type="submission" date="2019-04" db="EMBL/GenBank/DDBJ databases">
        <title>Nocardioides xinjiangensis sp. nov.</title>
        <authorList>
            <person name="Liu S."/>
        </authorList>
    </citation>
    <scope>NUCLEOTIDE SEQUENCE [LARGE SCALE GENOMIC DNA]</scope>
    <source>
        <strain evidence="4">18</strain>
    </source>
</reference>
<reference evidence="3 4" key="2">
    <citation type="submission" date="2019-05" db="EMBL/GenBank/DDBJ databases">
        <title>Glycomyces buryatensis sp. nov.</title>
        <authorList>
            <person name="Nikitina E."/>
        </authorList>
    </citation>
    <scope>NUCLEOTIDE SEQUENCE [LARGE SCALE GENOMIC DNA]</scope>
    <source>
        <strain evidence="3 4">18</strain>
    </source>
</reference>
<feature type="compositionally biased region" description="Polar residues" evidence="2">
    <location>
        <begin position="54"/>
        <end position="66"/>
    </location>
</feature>
<dbReference type="Gene3D" id="3.30.420.40">
    <property type="match status" value="2"/>
</dbReference>
<dbReference type="InterPro" id="IPR036388">
    <property type="entry name" value="WH-like_DNA-bd_sf"/>
</dbReference>
<keyword evidence="4" id="KW-1185">Reference proteome</keyword>
<sequence>MARPATEELRRRNRAALLEQLHRHGPQTRAELTEALGLNRSTIGGLAADLSESGHLQETTGRSTGSAGRPSTLVECVAKSVSVAAVELRFDRVRFALTGLGGEVLDRGELPLEASAGADAAAAATASLLDGAEVAEAVAAVPGLVSGGVVGHSSELGWDGTDLGAALAEATGRKWRVTDAATAGAVGEWSRGDAGEARNLMYLHGGRGLTAGIAVEGRARPGSSIQLGHIVVEPGGRECRCGMRGCLEAEMGAFGFTEAIETTTVAADLGDTKAREALRRSGQYLGRALGAVVTAVGPDEILFGGWLRELYLSSAAAVRSALAETTLPQLRSGLRLRTPALGAEGPLIGAAETGFEAIIDEMR</sequence>
<dbReference type="Proteomes" id="UP000308760">
    <property type="component" value="Unassembled WGS sequence"/>
</dbReference>
<dbReference type="SUPFAM" id="SSF46785">
    <property type="entry name" value="Winged helix' DNA-binding domain"/>
    <property type="match status" value="1"/>
</dbReference>
<organism evidence="3 4">
    <name type="scientific">Glycomyces buryatensis</name>
    <dbReference type="NCBI Taxonomy" id="2570927"/>
    <lineage>
        <taxon>Bacteria</taxon>
        <taxon>Bacillati</taxon>
        <taxon>Actinomycetota</taxon>
        <taxon>Actinomycetes</taxon>
        <taxon>Glycomycetales</taxon>
        <taxon>Glycomycetaceae</taxon>
        <taxon>Glycomyces</taxon>
    </lineage>
</organism>
<dbReference type="PANTHER" id="PTHR18964:SF149">
    <property type="entry name" value="BIFUNCTIONAL UDP-N-ACETYLGLUCOSAMINE 2-EPIMERASE_N-ACETYLMANNOSAMINE KINASE"/>
    <property type="match status" value="1"/>
</dbReference>
<dbReference type="PANTHER" id="PTHR18964">
    <property type="entry name" value="ROK (REPRESSOR, ORF, KINASE) FAMILY"/>
    <property type="match status" value="1"/>
</dbReference>
<feature type="region of interest" description="Disordered" evidence="2">
    <location>
        <begin position="51"/>
        <end position="70"/>
    </location>
</feature>
<dbReference type="SUPFAM" id="SSF53067">
    <property type="entry name" value="Actin-like ATPase domain"/>
    <property type="match status" value="1"/>
</dbReference>
<name>A0A4V4HST0_9ACTN</name>
<dbReference type="EMBL" id="STGY01000010">
    <property type="protein sequence ID" value="THV42866.1"/>
    <property type="molecule type" value="Genomic_DNA"/>
</dbReference>
<evidence type="ECO:0000313" key="4">
    <source>
        <dbReference type="Proteomes" id="UP000308760"/>
    </source>
</evidence>
<dbReference type="AlphaFoldDB" id="A0A4V4HST0"/>
<protein>
    <submittedName>
        <fullName evidence="3">ROK family protein</fullName>
    </submittedName>
</protein>
<dbReference type="InterPro" id="IPR000600">
    <property type="entry name" value="ROK"/>
</dbReference>
<evidence type="ECO:0000256" key="1">
    <source>
        <dbReference type="ARBA" id="ARBA00006479"/>
    </source>
</evidence>
<dbReference type="Pfam" id="PF00480">
    <property type="entry name" value="ROK"/>
    <property type="match status" value="1"/>
</dbReference>
<accession>A0A4V4HST0</accession>
<evidence type="ECO:0000313" key="3">
    <source>
        <dbReference type="EMBL" id="THV42866.1"/>
    </source>
</evidence>
<dbReference type="RefSeq" id="WP_136533197.1">
    <property type="nucleotide sequence ID" value="NZ_STGY01000010.1"/>
</dbReference>
<comment type="similarity">
    <text evidence="1">Belongs to the ROK (NagC/XylR) family.</text>
</comment>
<dbReference type="InterPro" id="IPR043129">
    <property type="entry name" value="ATPase_NBD"/>
</dbReference>